<keyword evidence="1" id="KW-1133">Transmembrane helix</keyword>
<dbReference type="KEGG" id="cmr:Cycma_4846"/>
<dbReference type="eggNOG" id="COG3182">
    <property type="taxonomic scope" value="Bacteria"/>
</dbReference>
<gene>
    <name evidence="2" type="ordered locus">Cycma_4846</name>
</gene>
<accession>G0J6L6</accession>
<feature type="transmembrane region" description="Helical" evidence="1">
    <location>
        <begin position="55"/>
        <end position="79"/>
    </location>
</feature>
<dbReference type="PANTHER" id="PTHR34219:SF3">
    <property type="entry name" value="BLL7967 PROTEIN"/>
    <property type="match status" value="1"/>
</dbReference>
<keyword evidence="1" id="KW-0812">Transmembrane</keyword>
<sequence>MFGLPIIWSIRTFTSLYTPKHKNFINIFSTFNASNVITYFIKFPSMPIRKFLAKIHLIIGLGTGFLFFIIALSGALYTWEPEISRVIYKHKVAVQEKPFISISDIKKSLQSSFPEGDFRTALYRDSGSSIEVLLYVPGTYYLAQLNPYNAEIIHLQDMKKGWLNYLKNLHRNLLLGDFGRKIVHWVTLLALPMLISGLVMWWPIKGLPKKDKFKIKWAVSPKKLNYDLHNILGFYATWILIFSVLTGVFWGFESVKEVTKAVSGESNITYESPKSTLPEKTEQLNKDDILNSLIAQYHKRFPKSYVRIGIPHKKDEAINLTVIQPNKGLNAIDHYFHDQYSGQPIQGNFQNGLSKDNSTFQTINGMVYDIHFGSILGLPGRILVFLASLIGASLPITGFIFWYGKNKKGKKSF</sequence>
<dbReference type="PANTHER" id="PTHR34219">
    <property type="entry name" value="IRON-REGULATED INNER MEMBRANE PROTEIN-RELATED"/>
    <property type="match status" value="1"/>
</dbReference>
<dbReference type="Pfam" id="PF03929">
    <property type="entry name" value="PepSY_TM"/>
    <property type="match status" value="1"/>
</dbReference>
<dbReference type="Proteomes" id="UP000001635">
    <property type="component" value="Chromosome"/>
</dbReference>
<dbReference type="InterPro" id="IPR005625">
    <property type="entry name" value="PepSY-ass_TM"/>
</dbReference>
<keyword evidence="3" id="KW-1185">Reference proteome</keyword>
<dbReference type="HOGENOM" id="CLU_031962_2_0_10"/>
<name>G0J6L6_CYCMS</name>
<protein>
    <submittedName>
        <fullName evidence="2">PepSY-associated TM helix domain protein</fullName>
    </submittedName>
</protein>
<evidence type="ECO:0000313" key="3">
    <source>
        <dbReference type="Proteomes" id="UP000001635"/>
    </source>
</evidence>
<dbReference type="AlphaFoldDB" id="G0J6L6"/>
<dbReference type="EMBL" id="CP002955">
    <property type="protein sequence ID" value="AEL28531.1"/>
    <property type="molecule type" value="Genomic_DNA"/>
</dbReference>
<reference evidence="3" key="1">
    <citation type="submission" date="2011-07" db="EMBL/GenBank/DDBJ databases">
        <title>The complete genome of Cyclobacterium marinum DSM 745.</title>
        <authorList>
            <person name="Lucas S."/>
            <person name="Han J."/>
            <person name="Lapidus A."/>
            <person name="Bruce D."/>
            <person name="Goodwin L."/>
            <person name="Pitluck S."/>
            <person name="Peters L."/>
            <person name="Kyrpides N."/>
            <person name="Mavromatis K."/>
            <person name="Ivanova N."/>
            <person name="Ovchinnikova G."/>
            <person name="Chertkov O."/>
            <person name="Detter J.C."/>
            <person name="Tapia R."/>
            <person name="Han C."/>
            <person name="Land M."/>
            <person name="Hauser L."/>
            <person name="Markowitz V."/>
            <person name="Cheng J.-F."/>
            <person name="Hugenholtz P."/>
            <person name="Woyke T."/>
            <person name="Wu D."/>
            <person name="Tindall B."/>
            <person name="Schuetze A."/>
            <person name="Brambilla E."/>
            <person name="Klenk H.-P."/>
            <person name="Eisen J.A."/>
        </authorList>
    </citation>
    <scope>NUCLEOTIDE SEQUENCE [LARGE SCALE GENOMIC DNA]</scope>
    <source>
        <strain evidence="3">ATCC 25205 / DSM 745 / LMG 13164 / NCIMB 1802</strain>
    </source>
</reference>
<keyword evidence="1" id="KW-0472">Membrane</keyword>
<organism evidence="2 3">
    <name type="scientific">Cyclobacterium marinum (strain ATCC 25205 / DSM 745 / LMG 13164 / NCIMB 1802)</name>
    <name type="common">Flectobacillus marinus</name>
    <dbReference type="NCBI Taxonomy" id="880070"/>
    <lineage>
        <taxon>Bacteria</taxon>
        <taxon>Pseudomonadati</taxon>
        <taxon>Bacteroidota</taxon>
        <taxon>Cytophagia</taxon>
        <taxon>Cytophagales</taxon>
        <taxon>Cyclobacteriaceae</taxon>
        <taxon>Cyclobacterium</taxon>
    </lineage>
</organism>
<evidence type="ECO:0000256" key="1">
    <source>
        <dbReference type="SAM" id="Phobius"/>
    </source>
</evidence>
<feature type="transmembrane region" description="Helical" evidence="1">
    <location>
        <begin position="382"/>
        <end position="403"/>
    </location>
</feature>
<proteinExistence type="predicted"/>
<feature type="transmembrane region" description="Helical" evidence="1">
    <location>
        <begin position="232"/>
        <end position="252"/>
    </location>
</feature>
<evidence type="ECO:0000313" key="2">
    <source>
        <dbReference type="EMBL" id="AEL28531.1"/>
    </source>
</evidence>
<dbReference type="STRING" id="880070.Cycma_4846"/>
<feature type="transmembrane region" description="Helical" evidence="1">
    <location>
        <begin position="182"/>
        <end position="204"/>
    </location>
</feature>